<dbReference type="InterPro" id="IPR052927">
    <property type="entry name" value="DCC_oxidoreductase"/>
</dbReference>
<dbReference type="PANTHER" id="PTHR33639">
    <property type="entry name" value="THIOL-DISULFIDE OXIDOREDUCTASE DCC"/>
    <property type="match status" value="1"/>
</dbReference>
<protein>
    <submittedName>
        <fullName evidence="1">Thiol-disulfide oxidoreductase DCC family protein</fullName>
    </submittedName>
</protein>
<dbReference type="RefSeq" id="WP_244675292.1">
    <property type="nucleotide sequence ID" value="NZ_CP095046.1"/>
</dbReference>
<proteinExistence type="predicted"/>
<evidence type="ECO:0000313" key="1">
    <source>
        <dbReference type="EMBL" id="UOQ71893.1"/>
    </source>
</evidence>
<dbReference type="EMBL" id="CP095046">
    <property type="protein sequence ID" value="UOQ71893.1"/>
    <property type="molecule type" value="Genomic_DNA"/>
</dbReference>
<dbReference type="Pfam" id="PF04134">
    <property type="entry name" value="DCC1-like"/>
    <property type="match status" value="1"/>
</dbReference>
<dbReference type="PANTHER" id="PTHR33639:SF2">
    <property type="entry name" value="DUF393 DOMAIN-CONTAINING PROTEIN"/>
    <property type="match status" value="1"/>
</dbReference>
<reference evidence="1" key="1">
    <citation type="submission" date="2022-04" db="EMBL/GenBank/DDBJ databases">
        <title>Hymenobacter sp. isolated from the air.</title>
        <authorList>
            <person name="Won M."/>
            <person name="Lee C.-M."/>
            <person name="Woen H.-Y."/>
            <person name="Kwon S.-W."/>
        </authorList>
    </citation>
    <scope>NUCLEOTIDE SEQUENCE</scope>
    <source>
        <strain evidence="1">5116S-3</strain>
    </source>
</reference>
<organism evidence="1 2">
    <name type="scientific">Hymenobacter cellulosilyticus</name>
    <dbReference type="NCBI Taxonomy" id="2932248"/>
    <lineage>
        <taxon>Bacteria</taxon>
        <taxon>Pseudomonadati</taxon>
        <taxon>Bacteroidota</taxon>
        <taxon>Cytophagia</taxon>
        <taxon>Cytophagales</taxon>
        <taxon>Hymenobacteraceae</taxon>
        <taxon>Hymenobacter</taxon>
    </lineage>
</organism>
<name>A0A8T9QAH8_9BACT</name>
<gene>
    <name evidence="1" type="ORF">MUN79_25405</name>
</gene>
<dbReference type="GO" id="GO:0015035">
    <property type="term" value="F:protein-disulfide reductase activity"/>
    <property type="evidence" value="ECO:0007669"/>
    <property type="project" value="InterPro"/>
</dbReference>
<sequence>MTAPTAIILFDGVCNLCNGFVQFVIQHDPQGHFRFASLQSATGQALLAEHGLTLGAAGPETVMLVEQNRIFTHSTAVLRIARQLGGAWMLLYAFIVVPKVLRDAAYRFVARHRYQWFGQREACMLPTPNCGSAFWPKAQSF</sequence>
<accession>A0A8T9QAH8</accession>
<keyword evidence="2" id="KW-1185">Reference proteome</keyword>
<dbReference type="KEGG" id="hcu:MUN79_25405"/>
<dbReference type="Proteomes" id="UP000831796">
    <property type="component" value="Chromosome"/>
</dbReference>
<dbReference type="AlphaFoldDB" id="A0A8T9QAH8"/>
<evidence type="ECO:0000313" key="2">
    <source>
        <dbReference type="Proteomes" id="UP000831796"/>
    </source>
</evidence>
<dbReference type="InterPro" id="IPR007263">
    <property type="entry name" value="DCC1-like"/>
</dbReference>